<feature type="transmembrane region" description="Helical" evidence="7">
    <location>
        <begin position="282"/>
        <end position="307"/>
    </location>
</feature>
<proteinExistence type="inferred from homology"/>
<dbReference type="CDD" id="cd06261">
    <property type="entry name" value="TM_PBP2"/>
    <property type="match status" value="1"/>
</dbReference>
<evidence type="ECO:0000313" key="9">
    <source>
        <dbReference type="EMBL" id="TQE96565.1"/>
    </source>
</evidence>
<dbReference type="InterPro" id="IPR000515">
    <property type="entry name" value="MetI-like"/>
</dbReference>
<evidence type="ECO:0000313" key="10">
    <source>
        <dbReference type="Proteomes" id="UP000317371"/>
    </source>
</evidence>
<dbReference type="SUPFAM" id="SSF161098">
    <property type="entry name" value="MetI-like"/>
    <property type="match status" value="1"/>
</dbReference>
<keyword evidence="6 7" id="KW-0472">Membrane</keyword>
<keyword evidence="5 7" id="KW-1133">Transmembrane helix</keyword>
<feature type="domain" description="ABC transmembrane type-1" evidence="8">
    <location>
        <begin position="95"/>
        <end position="306"/>
    </location>
</feature>
<comment type="subcellular location">
    <subcellularLocation>
        <location evidence="1 7">Cell membrane</location>
        <topology evidence="1 7">Multi-pass membrane protein</topology>
    </subcellularLocation>
</comment>
<evidence type="ECO:0000256" key="3">
    <source>
        <dbReference type="ARBA" id="ARBA00022475"/>
    </source>
</evidence>
<dbReference type="AlphaFoldDB" id="A0A540VIG9"/>
<evidence type="ECO:0000256" key="6">
    <source>
        <dbReference type="ARBA" id="ARBA00023136"/>
    </source>
</evidence>
<dbReference type="PANTHER" id="PTHR30193:SF1">
    <property type="entry name" value="ABC TRANSPORTER PERMEASE PROTEIN YESP-RELATED"/>
    <property type="match status" value="1"/>
</dbReference>
<comment type="similarity">
    <text evidence="7">Belongs to the binding-protein-dependent transport system permease family.</text>
</comment>
<dbReference type="Proteomes" id="UP000317371">
    <property type="component" value="Unassembled WGS sequence"/>
</dbReference>
<accession>A0A540VIG9</accession>
<dbReference type="OrthoDB" id="42615at2"/>
<dbReference type="RefSeq" id="WP_141609307.1">
    <property type="nucleotide sequence ID" value="NZ_VIGC02000007.1"/>
</dbReference>
<protein>
    <submittedName>
        <fullName evidence="9">Sugar ABC transporter permease</fullName>
    </submittedName>
</protein>
<keyword evidence="10" id="KW-1185">Reference proteome</keyword>
<gene>
    <name evidence="9" type="ORF">FKZ61_06635</name>
</gene>
<feature type="transmembrane region" description="Helical" evidence="7">
    <location>
        <begin position="181"/>
        <end position="204"/>
    </location>
</feature>
<dbReference type="InParanoid" id="A0A540VIG9"/>
<dbReference type="InterPro" id="IPR051393">
    <property type="entry name" value="ABC_transporter_permease"/>
</dbReference>
<evidence type="ECO:0000256" key="7">
    <source>
        <dbReference type="RuleBase" id="RU363032"/>
    </source>
</evidence>
<name>A0A540VIG9_9CHLR</name>
<dbReference type="InterPro" id="IPR035906">
    <property type="entry name" value="MetI-like_sf"/>
</dbReference>
<sequence>MIEEAGKVQSETRKFLMSWRQHRRHNRLYWRDTIEGYLFIMPVVLGLLIWTFGPMIASLYLSLTDYPLLKSPEFIGFRNYVDMFTAPYLRVLQSLWITLLYAAMSLPLTLVASLATALLLNQRLRGIRFFRTALYMPTIVPGIAMVFIWGWLLNPEFGLVNATLQSLGLPTYRWLAEPNTALISLAVLNLWSIGPAMVIFLAGLQGISQELYDAAKIDGAGEWREFWNITIPMLSPTIFFNLVTGLIFTFQYFLPPFVLTKGGPLFSTYVYNLNLYEKAFKWLQMGLAAAMAWLMFTIILALTLVLFRGSDALVYYEVKQ</sequence>
<evidence type="ECO:0000256" key="5">
    <source>
        <dbReference type="ARBA" id="ARBA00022989"/>
    </source>
</evidence>
<evidence type="ECO:0000259" key="8">
    <source>
        <dbReference type="PROSITE" id="PS50928"/>
    </source>
</evidence>
<evidence type="ECO:0000256" key="1">
    <source>
        <dbReference type="ARBA" id="ARBA00004651"/>
    </source>
</evidence>
<feature type="transmembrane region" description="Helical" evidence="7">
    <location>
        <begin position="37"/>
        <end position="61"/>
    </location>
</feature>
<dbReference type="GO" id="GO:0055085">
    <property type="term" value="P:transmembrane transport"/>
    <property type="evidence" value="ECO:0007669"/>
    <property type="project" value="InterPro"/>
</dbReference>
<keyword evidence="4 7" id="KW-0812">Transmembrane</keyword>
<organism evidence="9 10">
    <name type="scientific">Litorilinea aerophila</name>
    <dbReference type="NCBI Taxonomy" id="1204385"/>
    <lineage>
        <taxon>Bacteria</taxon>
        <taxon>Bacillati</taxon>
        <taxon>Chloroflexota</taxon>
        <taxon>Caldilineae</taxon>
        <taxon>Caldilineales</taxon>
        <taxon>Caldilineaceae</taxon>
        <taxon>Litorilinea</taxon>
    </lineage>
</organism>
<reference evidence="9 10" key="1">
    <citation type="submission" date="2019-06" db="EMBL/GenBank/DDBJ databases">
        <title>Genome sequence of Litorilinea aerophila BAA-2444.</title>
        <authorList>
            <person name="Maclea K.S."/>
            <person name="Maurais E.G."/>
            <person name="Iannazzi L.C."/>
        </authorList>
    </citation>
    <scope>NUCLEOTIDE SEQUENCE [LARGE SCALE GENOMIC DNA]</scope>
    <source>
        <strain evidence="9 10">ATCC BAA-2444</strain>
    </source>
</reference>
<keyword evidence="3" id="KW-1003">Cell membrane</keyword>
<evidence type="ECO:0000256" key="2">
    <source>
        <dbReference type="ARBA" id="ARBA00022448"/>
    </source>
</evidence>
<feature type="transmembrane region" description="Helical" evidence="7">
    <location>
        <begin position="233"/>
        <end position="254"/>
    </location>
</feature>
<dbReference type="PROSITE" id="PS50928">
    <property type="entry name" value="ABC_TM1"/>
    <property type="match status" value="1"/>
</dbReference>
<dbReference type="GO" id="GO:0005886">
    <property type="term" value="C:plasma membrane"/>
    <property type="evidence" value="ECO:0007669"/>
    <property type="project" value="UniProtKB-SubCell"/>
</dbReference>
<evidence type="ECO:0000256" key="4">
    <source>
        <dbReference type="ARBA" id="ARBA00022692"/>
    </source>
</evidence>
<keyword evidence="2 7" id="KW-0813">Transport</keyword>
<dbReference type="Pfam" id="PF00528">
    <property type="entry name" value="BPD_transp_1"/>
    <property type="match status" value="1"/>
</dbReference>
<dbReference type="Gene3D" id="1.10.3720.10">
    <property type="entry name" value="MetI-like"/>
    <property type="match status" value="1"/>
</dbReference>
<feature type="transmembrane region" description="Helical" evidence="7">
    <location>
        <begin position="95"/>
        <end position="120"/>
    </location>
</feature>
<comment type="caution">
    <text evidence="9">The sequence shown here is derived from an EMBL/GenBank/DDBJ whole genome shotgun (WGS) entry which is preliminary data.</text>
</comment>
<dbReference type="PANTHER" id="PTHR30193">
    <property type="entry name" value="ABC TRANSPORTER PERMEASE PROTEIN"/>
    <property type="match status" value="1"/>
</dbReference>
<dbReference type="EMBL" id="VIGC01000007">
    <property type="protein sequence ID" value="TQE96565.1"/>
    <property type="molecule type" value="Genomic_DNA"/>
</dbReference>
<feature type="transmembrane region" description="Helical" evidence="7">
    <location>
        <begin position="132"/>
        <end position="152"/>
    </location>
</feature>